<dbReference type="Proteomes" id="UP000807025">
    <property type="component" value="Unassembled WGS sequence"/>
</dbReference>
<keyword evidence="3" id="KW-1185">Reference proteome</keyword>
<accession>A0A9P5ZYZ4</accession>
<dbReference type="AlphaFoldDB" id="A0A9P5ZYZ4"/>
<dbReference type="OrthoDB" id="3353107at2759"/>
<dbReference type="InterPro" id="IPR058913">
    <property type="entry name" value="Integrase_dom_put"/>
</dbReference>
<feature type="domain" description="Integrase core" evidence="1">
    <location>
        <begin position="18"/>
        <end position="68"/>
    </location>
</feature>
<evidence type="ECO:0000259" key="1">
    <source>
        <dbReference type="Pfam" id="PF24764"/>
    </source>
</evidence>
<sequence length="162" mass="19059">MEKYFGIEHGSYIWGHLKWKDFFHDLECNHGLDPQCPGHIWLLHYRFLEAINEDAQEWVEAQNSHKISICGIERFLEPVAEDLAVDDIIGYGLMTHLLENNPEDWDNDNAFVPATTPSNLNKFEALTQKLHFWHDVMLHNMNTHRLLWADALATCYRMYDGF</sequence>
<dbReference type="EMBL" id="MU154551">
    <property type="protein sequence ID" value="KAF9496549.1"/>
    <property type="molecule type" value="Genomic_DNA"/>
</dbReference>
<proteinExistence type="predicted"/>
<gene>
    <name evidence="2" type="ORF">BDN71DRAFT_1482160</name>
</gene>
<evidence type="ECO:0000313" key="3">
    <source>
        <dbReference type="Proteomes" id="UP000807025"/>
    </source>
</evidence>
<comment type="caution">
    <text evidence="2">The sequence shown here is derived from an EMBL/GenBank/DDBJ whole genome shotgun (WGS) entry which is preliminary data.</text>
</comment>
<reference evidence="2" key="1">
    <citation type="submission" date="2020-11" db="EMBL/GenBank/DDBJ databases">
        <authorList>
            <consortium name="DOE Joint Genome Institute"/>
            <person name="Ahrendt S."/>
            <person name="Riley R."/>
            <person name="Andreopoulos W."/>
            <person name="Labutti K."/>
            <person name="Pangilinan J."/>
            <person name="Ruiz-Duenas F.J."/>
            <person name="Barrasa J.M."/>
            <person name="Sanchez-Garcia M."/>
            <person name="Camarero S."/>
            <person name="Miyauchi S."/>
            <person name="Serrano A."/>
            <person name="Linde D."/>
            <person name="Babiker R."/>
            <person name="Drula E."/>
            <person name="Ayuso-Fernandez I."/>
            <person name="Pacheco R."/>
            <person name="Padilla G."/>
            <person name="Ferreira P."/>
            <person name="Barriuso J."/>
            <person name="Kellner H."/>
            <person name="Castanera R."/>
            <person name="Alfaro M."/>
            <person name="Ramirez L."/>
            <person name="Pisabarro A.G."/>
            <person name="Kuo A."/>
            <person name="Tritt A."/>
            <person name="Lipzen A."/>
            <person name="He G."/>
            <person name="Yan M."/>
            <person name="Ng V."/>
            <person name="Cullen D."/>
            <person name="Martin F."/>
            <person name="Rosso M.-N."/>
            <person name="Henrissat B."/>
            <person name="Hibbett D."/>
            <person name="Martinez A.T."/>
            <person name="Grigoriev I.V."/>
        </authorList>
    </citation>
    <scope>NUCLEOTIDE SEQUENCE</scope>
    <source>
        <strain evidence="2">ATCC 90797</strain>
    </source>
</reference>
<name>A0A9P5ZYZ4_PLEER</name>
<organism evidence="2 3">
    <name type="scientific">Pleurotus eryngii</name>
    <name type="common">Boletus of the steppes</name>
    <dbReference type="NCBI Taxonomy" id="5323"/>
    <lineage>
        <taxon>Eukaryota</taxon>
        <taxon>Fungi</taxon>
        <taxon>Dikarya</taxon>
        <taxon>Basidiomycota</taxon>
        <taxon>Agaricomycotina</taxon>
        <taxon>Agaricomycetes</taxon>
        <taxon>Agaricomycetidae</taxon>
        <taxon>Agaricales</taxon>
        <taxon>Pleurotineae</taxon>
        <taxon>Pleurotaceae</taxon>
        <taxon>Pleurotus</taxon>
    </lineage>
</organism>
<dbReference type="Pfam" id="PF24764">
    <property type="entry name" value="rva_4"/>
    <property type="match status" value="1"/>
</dbReference>
<evidence type="ECO:0000313" key="2">
    <source>
        <dbReference type="EMBL" id="KAF9496549.1"/>
    </source>
</evidence>
<protein>
    <recommendedName>
        <fullName evidence="1">Integrase core domain-containing protein</fullName>
    </recommendedName>
</protein>